<protein>
    <submittedName>
        <fullName evidence="1">Uncharacterized protein LOC101513303</fullName>
    </submittedName>
</protein>
<reference evidence="2" key="2">
    <citation type="submission" date="2020-05" db="UniProtKB">
        <authorList>
            <consortium name="EnsemblMetazoa"/>
        </authorList>
    </citation>
    <scope>IDENTIFICATION</scope>
</reference>
<dbReference type="AlphaFoldDB" id="A0A084W2Q0"/>
<dbReference type="VEuPathDB" id="VectorBase:ASIC012415"/>
<dbReference type="EMBL" id="ATLV01019672">
    <property type="status" value="NOT_ANNOTATED_CDS"/>
    <property type="molecule type" value="Genomic_DNA"/>
</dbReference>
<dbReference type="EMBL" id="KE525277">
    <property type="protein sequence ID" value="KFB44494.1"/>
    <property type="molecule type" value="Genomic_DNA"/>
</dbReference>
<gene>
    <name evidence="1" type="ORF">ZHAS_00012415</name>
</gene>
<name>A0A084W2Q0_ANOSI</name>
<sequence>MQLLPPRVTRETLCSWLWKTTLSSGGPLRRVYWKHQFDGVLIDFDPIFNTRSPPGGPV</sequence>
<evidence type="ECO:0000313" key="3">
    <source>
        <dbReference type="Proteomes" id="UP000030765"/>
    </source>
</evidence>
<accession>A0A084W2Q0</accession>
<dbReference type="EnsemblMetazoa" id="ASIC012415-RA">
    <property type="protein sequence ID" value="ASIC012415-PA"/>
    <property type="gene ID" value="ASIC012415"/>
</dbReference>
<proteinExistence type="predicted"/>
<evidence type="ECO:0000313" key="1">
    <source>
        <dbReference type="EMBL" id="KFB44494.1"/>
    </source>
</evidence>
<evidence type="ECO:0000313" key="2">
    <source>
        <dbReference type="EnsemblMetazoa" id="ASIC012415-PA"/>
    </source>
</evidence>
<dbReference type="Proteomes" id="UP000030765">
    <property type="component" value="Unassembled WGS sequence"/>
</dbReference>
<keyword evidence="3" id="KW-1185">Reference proteome</keyword>
<reference evidence="1 3" key="1">
    <citation type="journal article" date="2014" name="BMC Genomics">
        <title>Genome sequence of Anopheles sinensis provides insight into genetics basis of mosquito competence for malaria parasites.</title>
        <authorList>
            <person name="Zhou D."/>
            <person name="Zhang D."/>
            <person name="Ding G."/>
            <person name="Shi L."/>
            <person name="Hou Q."/>
            <person name="Ye Y."/>
            <person name="Xu Y."/>
            <person name="Zhou H."/>
            <person name="Xiong C."/>
            <person name="Li S."/>
            <person name="Yu J."/>
            <person name="Hong S."/>
            <person name="Yu X."/>
            <person name="Zou P."/>
            <person name="Chen C."/>
            <person name="Chang X."/>
            <person name="Wang W."/>
            <person name="Lv Y."/>
            <person name="Sun Y."/>
            <person name="Ma L."/>
            <person name="Shen B."/>
            <person name="Zhu C."/>
        </authorList>
    </citation>
    <scope>NUCLEOTIDE SEQUENCE [LARGE SCALE GENOMIC DNA]</scope>
</reference>
<organism evidence="1">
    <name type="scientific">Anopheles sinensis</name>
    <name type="common">Mosquito</name>
    <dbReference type="NCBI Taxonomy" id="74873"/>
    <lineage>
        <taxon>Eukaryota</taxon>
        <taxon>Metazoa</taxon>
        <taxon>Ecdysozoa</taxon>
        <taxon>Arthropoda</taxon>
        <taxon>Hexapoda</taxon>
        <taxon>Insecta</taxon>
        <taxon>Pterygota</taxon>
        <taxon>Neoptera</taxon>
        <taxon>Endopterygota</taxon>
        <taxon>Diptera</taxon>
        <taxon>Nematocera</taxon>
        <taxon>Culicoidea</taxon>
        <taxon>Culicidae</taxon>
        <taxon>Anophelinae</taxon>
        <taxon>Anopheles</taxon>
    </lineage>
</organism>